<feature type="region of interest" description="Disordered" evidence="1">
    <location>
        <begin position="91"/>
        <end position="110"/>
    </location>
</feature>
<feature type="non-terminal residue" evidence="3">
    <location>
        <position position="1"/>
    </location>
</feature>
<evidence type="ECO:0000313" key="3">
    <source>
        <dbReference type="EMBL" id="KAG0285172.1"/>
    </source>
</evidence>
<organism evidence="3 4">
    <name type="scientific">Linnemannia gamsii</name>
    <dbReference type="NCBI Taxonomy" id="64522"/>
    <lineage>
        <taxon>Eukaryota</taxon>
        <taxon>Fungi</taxon>
        <taxon>Fungi incertae sedis</taxon>
        <taxon>Mucoromycota</taxon>
        <taxon>Mortierellomycotina</taxon>
        <taxon>Mortierellomycetes</taxon>
        <taxon>Mortierellales</taxon>
        <taxon>Mortierellaceae</taxon>
        <taxon>Linnemannia</taxon>
    </lineage>
</organism>
<evidence type="ECO:0000256" key="2">
    <source>
        <dbReference type="SAM" id="Phobius"/>
    </source>
</evidence>
<name>A0A9P6UEZ7_9FUNG</name>
<keyword evidence="2" id="KW-1133">Transmembrane helix</keyword>
<keyword evidence="2" id="KW-0812">Transmembrane</keyword>
<dbReference type="SUPFAM" id="SSF50965">
    <property type="entry name" value="Galactose oxidase, central domain"/>
    <property type="match status" value="1"/>
</dbReference>
<evidence type="ECO:0008006" key="5">
    <source>
        <dbReference type="Google" id="ProtNLM"/>
    </source>
</evidence>
<dbReference type="InterPro" id="IPR015915">
    <property type="entry name" value="Kelch-typ_b-propeller"/>
</dbReference>
<feature type="region of interest" description="Disordered" evidence="1">
    <location>
        <begin position="155"/>
        <end position="175"/>
    </location>
</feature>
<dbReference type="EMBL" id="JAAAIN010003556">
    <property type="protein sequence ID" value="KAG0285172.1"/>
    <property type="molecule type" value="Genomic_DNA"/>
</dbReference>
<keyword evidence="2" id="KW-0472">Membrane</keyword>
<proteinExistence type="predicted"/>
<dbReference type="Gene3D" id="2.120.10.80">
    <property type="entry name" value="Kelch-type beta propeller"/>
    <property type="match status" value="1"/>
</dbReference>
<evidence type="ECO:0000256" key="1">
    <source>
        <dbReference type="SAM" id="MobiDB-lite"/>
    </source>
</evidence>
<accession>A0A9P6UEZ7</accession>
<dbReference type="InterPro" id="IPR011043">
    <property type="entry name" value="Gal_Oxase/kelch_b-propeller"/>
</dbReference>
<sequence length="257" mass="28087">YGGRKVVLYGGHEWVLGAEELRGMIYVLDVPTMTWTAGELVNPNFVSADSACTITGSNFISWGGSKIQLNKDILRTPVIFDIDKMQWMQSTSTTPSASSPSSSSTLSDPNTSNNTVAIAVGCSGAVVVLGLAGLVFWMRQRRRKAAYASVATVPTRTDTAGGTTEPGRPPQLLDPYRSNSNVHQDFYKNEGLGAEGVSGVYGDYQDRHGSPFNVRDSRTVHTIPVRNPHQVTGENMYHEFPNDNIHRNPQTTPDTFY</sequence>
<dbReference type="AlphaFoldDB" id="A0A9P6UEZ7"/>
<dbReference type="OrthoDB" id="432528at2759"/>
<comment type="caution">
    <text evidence="3">The sequence shown here is derived from an EMBL/GenBank/DDBJ whole genome shotgun (WGS) entry which is preliminary data.</text>
</comment>
<dbReference type="Proteomes" id="UP000823405">
    <property type="component" value="Unassembled WGS sequence"/>
</dbReference>
<protein>
    <recommendedName>
        <fullName evidence="5">Galactose oxidase</fullName>
    </recommendedName>
</protein>
<reference evidence="3" key="1">
    <citation type="journal article" date="2020" name="Fungal Divers.">
        <title>Resolving the Mortierellaceae phylogeny through synthesis of multi-gene phylogenetics and phylogenomics.</title>
        <authorList>
            <person name="Vandepol N."/>
            <person name="Liber J."/>
            <person name="Desiro A."/>
            <person name="Na H."/>
            <person name="Kennedy M."/>
            <person name="Barry K."/>
            <person name="Grigoriev I.V."/>
            <person name="Miller A.N."/>
            <person name="O'Donnell K."/>
            <person name="Stajich J.E."/>
            <person name="Bonito G."/>
        </authorList>
    </citation>
    <scope>NUCLEOTIDE SEQUENCE</scope>
    <source>
        <strain evidence="3">NVP60</strain>
    </source>
</reference>
<feature type="transmembrane region" description="Helical" evidence="2">
    <location>
        <begin position="116"/>
        <end position="137"/>
    </location>
</feature>
<keyword evidence="4" id="KW-1185">Reference proteome</keyword>
<evidence type="ECO:0000313" key="4">
    <source>
        <dbReference type="Proteomes" id="UP000823405"/>
    </source>
</evidence>
<gene>
    <name evidence="3" type="ORF">BGZ97_007906</name>
</gene>